<sequence>MEQRKKFDKAFKEQVVLRILAEETTTSEAAKEIGVHYSTVRDWVKNYQQDGSNAFPGRGHLKHEDEEMRRLRRELADLKEENAILKKAAAYFAKNLK</sequence>
<keyword evidence="2" id="KW-0597">Phosphoprotein</keyword>
<dbReference type="GO" id="GO:0003677">
    <property type="term" value="F:DNA binding"/>
    <property type="evidence" value="ECO:0007669"/>
    <property type="project" value="InterPro"/>
</dbReference>
<evidence type="ECO:0000256" key="1">
    <source>
        <dbReference type="ARBA" id="ARBA00022473"/>
    </source>
</evidence>
<proteinExistence type="predicted"/>
<gene>
    <name evidence="7" type="ORF">MA20_48045</name>
</gene>
<dbReference type="AlphaFoldDB" id="A0A0A3XEU1"/>
<evidence type="ECO:0000313" key="7">
    <source>
        <dbReference type="EMBL" id="KGT72825.1"/>
    </source>
</evidence>
<dbReference type="PANTHER" id="PTHR33215">
    <property type="entry name" value="PROTEIN DISTAL ANTENNA"/>
    <property type="match status" value="1"/>
</dbReference>
<dbReference type="InterPro" id="IPR007889">
    <property type="entry name" value="HTH_Psq"/>
</dbReference>
<name>A0A0A3XEU1_BRAJP</name>
<organism evidence="7 8">
    <name type="scientific">Bradyrhizobium japonicum</name>
    <dbReference type="NCBI Taxonomy" id="375"/>
    <lineage>
        <taxon>Bacteria</taxon>
        <taxon>Pseudomonadati</taxon>
        <taxon>Pseudomonadota</taxon>
        <taxon>Alphaproteobacteria</taxon>
        <taxon>Hyphomicrobiales</taxon>
        <taxon>Nitrobacteraceae</taxon>
        <taxon>Bradyrhizobium</taxon>
    </lineage>
</organism>
<dbReference type="SUPFAM" id="SSF46689">
    <property type="entry name" value="Homeodomain-like"/>
    <property type="match status" value="1"/>
</dbReference>
<dbReference type="GO" id="GO:0006313">
    <property type="term" value="P:DNA transposition"/>
    <property type="evidence" value="ECO:0007669"/>
    <property type="project" value="InterPro"/>
</dbReference>
<evidence type="ECO:0000256" key="4">
    <source>
        <dbReference type="ARBA" id="ARBA00023163"/>
    </source>
</evidence>
<dbReference type="Proteomes" id="UP000030377">
    <property type="component" value="Unassembled WGS sequence"/>
</dbReference>
<keyword evidence="3" id="KW-0805">Transcription regulation</keyword>
<dbReference type="EMBL" id="JRPN01000144">
    <property type="protein sequence ID" value="KGT72825.1"/>
    <property type="molecule type" value="Genomic_DNA"/>
</dbReference>
<accession>A0A0A3XEU1</accession>
<evidence type="ECO:0000256" key="3">
    <source>
        <dbReference type="ARBA" id="ARBA00023015"/>
    </source>
</evidence>
<dbReference type="InterPro" id="IPR009057">
    <property type="entry name" value="Homeodomain-like_sf"/>
</dbReference>
<keyword evidence="5" id="KW-0175">Coiled coil</keyword>
<keyword evidence="1" id="KW-0217">Developmental protein</keyword>
<evidence type="ECO:0000256" key="2">
    <source>
        <dbReference type="ARBA" id="ARBA00022553"/>
    </source>
</evidence>
<dbReference type="InterPro" id="IPR002514">
    <property type="entry name" value="Transposase_8"/>
</dbReference>
<dbReference type="Gene3D" id="1.10.10.60">
    <property type="entry name" value="Homeodomain-like"/>
    <property type="match status" value="1"/>
</dbReference>
<dbReference type="PANTHER" id="PTHR33215:SF13">
    <property type="entry name" value="PROTEIN DISTAL ANTENNA"/>
    <property type="match status" value="1"/>
</dbReference>
<evidence type="ECO:0000313" key="8">
    <source>
        <dbReference type="Proteomes" id="UP000030377"/>
    </source>
</evidence>
<evidence type="ECO:0000259" key="6">
    <source>
        <dbReference type="PROSITE" id="PS50960"/>
    </source>
</evidence>
<dbReference type="PROSITE" id="PS50960">
    <property type="entry name" value="HTH_PSQ"/>
    <property type="match status" value="1"/>
</dbReference>
<feature type="coiled-coil region" evidence="5">
    <location>
        <begin position="61"/>
        <end position="88"/>
    </location>
</feature>
<comment type="caution">
    <text evidence="7">The sequence shown here is derived from an EMBL/GenBank/DDBJ whole genome shotgun (WGS) entry which is preliminary data.</text>
</comment>
<evidence type="ECO:0000256" key="5">
    <source>
        <dbReference type="SAM" id="Coils"/>
    </source>
</evidence>
<feature type="domain" description="HTH psq-type" evidence="6">
    <location>
        <begin position="1"/>
        <end position="50"/>
    </location>
</feature>
<keyword evidence="4" id="KW-0804">Transcription</keyword>
<protein>
    <submittedName>
        <fullName evidence="7">Transposase</fullName>
    </submittedName>
</protein>
<dbReference type="InterPro" id="IPR051839">
    <property type="entry name" value="RD_transcriptional_regulator"/>
</dbReference>
<dbReference type="GO" id="GO:0004803">
    <property type="term" value="F:transposase activity"/>
    <property type="evidence" value="ECO:0007669"/>
    <property type="project" value="InterPro"/>
</dbReference>
<dbReference type="Pfam" id="PF01527">
    <property type="entry name" value="HTH_Tnp_1"/>
    <property type="match status" value="1"/>
</dbReference>
<reference evidence="7 8" key="1">
    <citation type="submission" date="2014-09" db="EMBL/GenBank/DDBJ databases">
        <title>Draft genome of Bradyrhizobium japonicum Is-34.</title>
        <authorList>
            <person name="Tsurumaru H."/>
            <person name="Yamakawa T."/>
            <person name="Hashimoto S."/>
            <person name="Okizaki K."/>
            <person name="Kanesaki Y."/>
            <person name="Yoshikawa H."/>
            <person name="Yajima S."/>
        </authorList>
    </citation>
    <scope>NUCLEOTIDE SEQUENCE [LARGE SCALE GENOMIC DNA]</scope>
    <source>
        <strain evidence="7 8">Is-34</strain>
    </source>
</reference>